<sequence>MTSTGRPKRTTRQTAKLVEAEIQEKTTAKSSPPKGKRKASTINVNEDDGEYELTDLLQYSKSVLTTMDISTLINSATWEMLSPESRANLAQLLPPTAFKGYKQTIGHEHPACQSTTGVELEAGPSSKRRDAGKDTHDPTTVDLNFFSDLHFLAAARTFQDHIYSDWLSDEHKAKVKDWEEAVREGKTAAPWKDEEWEKNAAAEAEEENETANSNTNTTKPKSSKAKPASEIRLHELMRHSIIRVGDVLSYKRHFNQLDLVVEKDVIINDSHQQTLTIFLERGTTQHLPLGLLLPDPQPDPDGTTQSIEITSPTMLETAILDIDGRVGKDRRPNGNAWKYFTVWRWRDGAEGTFGGDERGGRESHGTLYYLRGSFHSDR</sequence>
<feature type="compositionally biased region" description="Basic and acidic residues" evidence="1">
    <location>
        <begin position="18"/>
        <end position="27"/>
    </location>
</feature>
<dbReference type="Proteomes" id="UP001437256">
    <property type="component" value="Unassembled WGS sequence"/>
</dbReference>
<keyword evidence="4" id="KW-1185">Reference proteome</keyword>
<feature type="region of interest" description="Disordered" evidence="1">
    <location>
        <begin position="108"/>
        <end position="138"/>
    </location>
</feature>
<feature type="domain" description="ASX DEUBAD" evidence="2">
    <location>
        <begin position="48"/>
        <end position="198"/>
    </location>
</feature>
<name>A0ABR2ZTI4_9AGAR</name>
<feature type="compositionally biased region" description="Basic and acidic residues" evidence="1">
    <location>
        <begin position="186"/>
        <end position="200"/>
    </location>
</feature>
<dbReference type="Pfam" id="PF13919">
    <property type="entry name" value="ASXH"/>
    <property type="match status" value="1"/>
</dbReference>
<feature type="compositionally biased region" description="Basic and acidic residues" evidence="1">
    <location>
        <begin position="127"/>
        <end position="138"/>
    </location>
</feature>
<evidence type="ECO:0000313" key="4">
    <source>
        <dbReference type="Proteomes" id="UP001437256"/>
    </source>
</evidence>
<reference evidence="3 4" key="1">
    <citation type="submission" date="2024-05" db="EMBL/GenBank/DDBJ databases">
        <title>A draft genome resource for the thread blight pathogen Marasmius tenuissimus strain MS-2.</title>
        <authorList>
            <person name="Yulfo-Soto G.E."/>
            <person name="Baruah I.K."/>
            <person name="Amoako-Attah I."/>
            <person name="Bukari Y."/>
            <person name="Meinhardt L.W."/>
            <person name="Bailey B.A."/>
            <person name="Cohen S.P."/>
        </authorList>
    </citation>
    <scope>NUCLEOTIDE SEQUENCE [LARGE SCALE GENOMIC DNA]</scope>
    <source>
        <strain evidence="3 4">MS-2</strain>
    </source>
</reference>
<dbReference type="EMBL" id="JBBXMP010000063">
    <property type="protein sequence ID" value="KAL0064379.1"/>
    <property type="molecule type" value="Genomic_DNA"/>
</dbReference>
<feature type="compositionally biased region" description="Low complexity" evidence="1">
    <location>
        <begin position="210"/>
        <end position="226"/>
    </location>
</feature>
<dbReference type="InterPro" id="IPR028020">
    <property type="entry name" value="ASX_DEUBAD_dom"/>
</dbReference>
<accession>A0ABR2ZTI4</accession>
<comment type="caution">
    <text evidence="3">The sequence shown here is derived from an EMBL/GenBank/DDBJ whole genome shotgun (WGS) entry which is preliminary data.</text>
</comment>
<evidence type="ECO:0000313" key="3">
    <source>
        <dbReference type="EMBL" id="KAL0064379.1"/>
    </source>
</evidence>
<protein>
    <recommendedName>
        <fullName evidence="2">ASX DEUBAD domain-containing protein</fullName>
    </recommendedName>
</protein>
<feature type="compositionally biased region" description="Basic residues" evidence="1">
    <location>
        <begin position="1"/>
        <end position="11"/>
    </location>
</feature>
<feature type="region of interest" description="Disordered" evidence="1">
    <location>
        <begin position="186"/>
        <end position="229"/>
    </location>
</feature>
<proteinExistence type="predicted"/>
<evidence type="ECO:0000256" key="1">
    <source>
        <dbReference type="SAM" id="MobiDB-lite"/>
    </source>
</evidence>
<evidence type="ECO:0000259" key="2">
    <source>
        <dbReference type="Pfam" id="PF13919"/>
    </source>
</evidence>
<feature type="region of interest" description="Disordered" evidence="1">
    <location>
        <begin position="1"/>
        <end position="43"/>
    </location>
</feature>
<gene>
    <name evidence="3" type="ORF">AAF712_008679</name>
</gene>
<organism evidence="3 4">
    <name type="scientific">Marasmius tenuissimus</name>
    <dbReference type="NCBI Taxonomy" id="585030"/>
    <lineage>
        <taxon>Eukaryota</taxon>
        <taxon>Fungi</taxon>
        <taxon>Dikarya</taxon>
        <taxon>Basidiomycota</taxon>
        <taxon>Agaricomycotina</taxon>
        <taxon>Agaricomycetes</taxon>
        <taxon>Agaricomycetidae</taxon>
        <taxon>Agaricales</taxon>
        <taxon>Marasmiineae</taxon>
        <taxon>Marasmiaceae</taxon>
        <taxon>Marasmius</taxon>
    </lineage>
</organism>